<accession>A0A2V1D331</accession>
<evidence type="ECO:0000256" key="4">
    <source>
        <dbReference type="ARBA" id="ARBA00034617"/>
    </source>
</evidence>
<dbReference type="Gene3D" id="3.40.50.300">
    <property type="entry name" value="P-loop containing nucleotide triphosphate hydrolases"/>
    <property type="match status" value="1"/>
</dbReference>
<feature type="domain" description="Helicase C-terminal" evidence="6">
    <location>
        <begin position="2"/>
        <end position="50"/>
    </location>
</feature>
<dbReference type="GO" id="GO:0009378">
    <property type="term" value="F:four-way junction helicase activity"/>
    <property type="evidence" value="ECO:0007669"/>
    <property type="project" value="TreeGrafter"/>
</dbReference>
<dbReference type="GO" id="GO:0043138">
    <property type="term" value="F:3'-5' DNA helicase activity"/>
    <property type="evidence" value="ECO:0007669"/>
    <property type="project" value="UniProtKB-EC"/>
</dbReference>
<dbReference type="Proteomes" id="UP000244855">
    <property type="component" value="Unassembled WGS sequence"/>
</dbReference>
<dbReference type="EC" id="5.6.2.4" evidence="5"/>
<evidence type="ECO:0000313" key="8">
    <source>
        <dbReference type="Proteomes" id="UP000244855"/>
    </source>
</evidence>
<dbReference type="Pfam" id="PF00271">
    <property type="entry name" value="Helicase_C"/>
    <property type="match status" value="1"/>
</dbReference>
<dbReference type="STRING" id="97972.A0A2V1D331"/>
<dbReference type="GO" id="GO:0000724">
    <property type="term" value="P:double-strand break repair via homologous recombination"/>
    <property type="evidence" value="ECO:0007669"/>
    <property type="project" value="TreeGrafter"/>
</dbReference>
<dbReference type="PANTHER" id="PTHR13710">
    <property type="entry name" value="DNA HELICASE RECQ FAMILY MEMBER"/>
    <property type="match status" value="1"/>
</dbReference>
<name>A0A2V1D331_9PLEO</name>
<keyword evidence="2" id="KW-0238">DNA-binding</keyword>
<organism evidence="7 8">
    <name type="scientific">Periconia macrospinosa</name>
    <dbReference type="NCBI Taxonomy" id="97972"/>
    <lineage>
        <taxon>Eukaryota</taxon>
        <taxon>Fungi</taxon>
        <taxon>Dikarya</taxon>
        <taxon>Ascomycota</taxon>
        <taxon>Pezizomycotina</taxon>
        <taxon>Dothideomycetes</taxon>
        <taxon>Pleosporomycetidae</taxon>
        <taxon>Pleosporales</taxon>
        <taxon>Massarineae</taxon>
        <taxon>Periconiaceae</taxon>
        <taxon>Periconia</taxon>
    </lineage>
</organism>
<evidence type="ECO:0000256" key="3">
    <source>
        <dbReference type="ARBA" id="ARBA00023235"/>
    </source>
</evidence>
<dbReference type="InterPro" id="IPR027417">
    <property type="entry name" value="P-loop_NTPase"/>
</dbReference>
<reference evidence="7 8" key="1">
    <citation type="journal article" date="2018" name="Sci. Rep.">
        <title>Comparative genomics provides insights into the lifestyle and reveals functional heterogeneity of dark septate endophytic fungi.</title>
        <authorList>
            <person name="Knapp D.G."/>
            <person name="Nemeth J.B."/>
            <person name="Barry K."/>
            <person name="Hainaut M."/>
            <person name="Henrissat B."/>
            <person name="Johnson J."/>
            <person name="Kuo A."/>
            <person name="Lim J.H.P."/>
            <person name="Lipzen A."/>
            <person name="Nolan M."/>
            <person name="Ohm R.A."/>
            <person name="Tamas L."/>
            <person name="Grigoriev I.V."/>
            <person name="Spatafora J.W."/>
            <person name="Nagy L.G."/>
            <person name="Kovacs G.M."/>
        </authorList>
    </citation>
    <scope>NUCLEOTIDE SEQUENCE [LARGE SCALE GENOMIC DNA]</scope>
    <source>
        <strain evidence="7 8">DSE2036</strain>
    </source>
</reference>
<dbReference type="EMBL" id="KZ805815">
    <property type="protein sequence ID" value="PVH91634.1"/>
    <property type="molecule type" value="Genomic_DNA"/>
</dbReference>
<keyword evidence="3" id="KW-0413">Isomerase</keyword>
<dbReference type="PANTHER" id="PTHR13710:SF105">
    <property type="entry name" value="ATP-DEPENDENT DNA HELICASE Q1"/>
    <property type="match status" value="1"/>
</dbReference>
<protein>
    <recommendedName>
        <fullName evidence="5">DNA 3'-5' helicase</fullName>
        <ecNumber evidence="5">5.6.2.4</ecNumber>
    </recommendedName>
</protein>
<sequence length="105" mass="11441">VEQLTSGTQQVFTATNALGLGVDAPMIRAVIYVGAVRKARHYAQESGRVGWDGQASEAIIMRGFWRNRRGITAVLFPKDAEEEMMELIGGDGCIREVLDGAMDGR</sequence>
<dbReference type="AlphaFoldDB" id="A0A2V1D331"/>
<evidence type="ECO:0000256" key="1">
    <source>
        <dbReference type="ARBA" id="ARBA00005446"/>
    </source>
</evidence>
<dbReference type="SUPFAM" id="SSF52540">
    <property type="entry name" value="P-loop containing nucleoside triphosphate hydrolases"/>
    <property type="match status" value="1"/>
</dbReference>
<dbReference type="GO" id="GO:0005694">
    <property type="term" value="C:chromosome"/>
    <property type="evidence" value="ECO:0007669"/>
    <property type="project" value="TreeGrafter"/>
</dbReference>
<evidence type="ECO:0000313" key="7">
    <source>
        <dbReference type="EMBL" id="PVH91634.1"/>
    </source>
</evidence>
<comment type="similarity">
    <text evidence="1">Belongs to the helicase family. RecQ subfamily.</text>
</comment>
<comment type="catalytic activity">
    <reaction evidence="4">
        <text>Couples ATP hydrolysis with the unwinding of duplex DNA by translocating in the 3'-5' direction.</text>
        <dbReference type="EC" id="5.6.2.4"/>
    </reaction>
</comment>
<evidence type="ECO:0000259" key="6">
    <source>
        <dbReference type="Pfam" id="PF00271"/>
    </source>
</evidence>
<dbReference type="InterPro" id="IPR001650">
    <property type="entry name" value="Helicase_C-like"/>
</dbReference>
<proteinExistence type="inferred from homology"/>
<dbReference type="GO" id="GO:0005737">
    <property type="term" value="C:cytoplasm"/>
    <property type="evidence" value="ECO:0007669"/>
    <property type="project" value="TreeGrafter"/>
</dbReference>
<dbReference type="GO" id="GO:0003677">
    <property type="term" value="F:DNA binding"/>
    <property type="evidence" value="ECO:0007669"/>
    <property type="project" value="UniProtKB-KW"/>
</dbReference>
<evidence type="ECO:0000256" key="5">
    <source>
        <dbReference type="ARBA" id="ARBA00034808"/>
    </source>
</evidence>
<dbReference type="OrthoDB" id="10261556at2759"/>
<evidence type="ECO:0000256" key="2">
    <source>
        <dbReference type="ARBA" id="ARBA00023125"/>
    </source>
</evidence>
<keyword evidence="8" id="KW-1185">Reference proteome</keyword>
<feature type="non-terminal residue" evidence="7">
    <location>
        <position position="1"/>
    </location>
</feature>
<gene>
    <name evidence="7" type="ORF">DM02DRAFT_545444</name>
</gene>